<feature type="domain" description="Histidine kinase" evidence="7">
    <location>
        <begin position="95"/>
        <end position="365"/>
    </location>
</feature>
<dbReference type="Pfam" id="PF02518">
    <property type="entry name" value="HATPase_c"/>
    <property type="match status" value="1"/>
</dbReference>
<evidence type="ECO:0000256" key="6">
    <source>
        <dbReference type="SAM" id="Coils"/>
    </source>
</evidence>
<accession>A0A8J7I4Y5</accession>
<keyword evidence="4 8" id="KW-0418">Kinase</keyword>
<dbReference type="PANTHER" id="PTHR43065:SF50">
    <property type="entry name" value="HISTIDINE KINASE"/>
    <property type="match status" value="1"/>
</dbReference>
<dbReference type="Proteomes" id="UP000662314">
    <property type="component" value="Unassembled WGS sequence"/>
</dbReference>
<dbReference type="EC" id="2.7.13.3" evidence="2"/>
<keyword evidence="6" id="KW-0175">Coiled coil</keyword>
<dbReference type="PANTHER" id="PTHR43065">
    <property type="entry name" value="SENSOR HISTIDINE KINASE"/>
    <property type="match status" value="1"/>
</dbReference>
<dbReference type="InterPro" id="IPR003594">
    <property type="entry name" value="HATPase_dom"/>
</dbReference>
<feature type="coiled-coil region" evidence="6">
    <location>
        <begin position="3"/>
        <end position="86"/>
    </location>
</feature>
<comment type="caution">
    <text evidence="8">The sequence shown here is derived from an EMBL/GenBank/DDBJ whole genome shotgun (WGS) entry which is preliminary data.</text>
</comment>
<dbReference type="SUPFAM" id="SSF55874">
    <property type="entry name" value="ATPase domain of HSP90 chaperone/DNA topoisomerase II/histidine kinase"/>
    <property type="match status" value="1"/>
</dbReference>
<dbReference type="SUPFAM" id="SSF47384">
    <property type="entry name" value="Homodimeric domain of signal transducing histidine kinase"/>
    <property type="match status" value="1"/>
</dbReference>
<keyword evidence="3" id="KW-0597">Phosphoprotein</keyword>
<gene>
    <name evidence="8" type="ORF">I8752_08725</name>
</gene>
<evidence type="ECO:0000313" key="9">
    <source>
        <dbReference type="Proteomes" id="UP000662314"/>
    </source>
</evidence>
<dbReference type="SMART" id="SM00387">
    <property type="entry name" value="HATPase_c"/>
    <property type="match status" value="1"/>
</dbReference>
<evidence type="ECO:0000256" key="5">
    <source>
        <dbReference type="ARBA" id="ARBA00023012"/>
    </source>
</evidence>
<keyword evidence="5" id="KW-0902">Two-component regulatory system</keyword>
<dbReference type="InterPro" id="IPR004358">
    <property type="entry name" value="Sig_transdc_His_kin-like_C"/>
</dbReference>
<dbReference type="CDD" id="cd00082">
    <property type="entry name" value="HisKA"/>
    <property type="match status" value="1"/>
</dbReference>
<keyword evidence="9" id="KW-1185">Reference proteome</keyword>
<reference evidence="8 9" key="1">
    <citation type="journal article" date="2021" name="Int. J. Syst. Evol. Microbiol.">
        <title>Amazonocrinis nigriterrae gen. nov., sp. nov., Atlanticothrix silvestris gen. nov., sp. nov. and Dendronalium phyllosphericum gen. nov., sp. nov., nostocacean cyanobacteria from Brazilian environments.</title>
        <authorList>
            <person name="Alvarenga D.O."/>
            <person name="Andreote A.P.D."/>
            <person name="Branco L.H.Z."/>
            <person name="Delbaje E."/>
            <person name="Cruz R.B."/>
            <person name="Varani A.M."/>
            <person name="Fiore M.F."/>
        </authorList>
    </citation>
    <scope>NUCLEOTIDE SEQUENCE [LARGE SCALE GENOMIC DNA]</scope>
    <source>
        <strain evidence="8 9">CENA369</strain>
    </source>
</reference>
<dbReference type="Gene3D" id="3.30.565.10">
    <property type="entry name" value="Histidine kinase-like ATPase, C-terminal domain"/>
    <property type="match status" value="1"/>
</dbReference>
<evidence type="ECO:0000256" key="4">
    <source>
        <dbReference type="ARBA" id="ARBA00022777"/>
    </source>
</evidence>
<evidence type="ECO:0000259" key="7">
    <source>
        <dbReference type="PROSITE" id="PS50109"/>
    </source>
</evidence>
<dbReference type="EMBL" id="JAECZA010000024">
    <property type="protein sequence ID" value="MBH8573096.1"/>
    <property type="molecule type" value="Genomic_DNA"/>
</dbReference>
<evidence type="ECO:0000313" key="8">
    <source>
        <dbReference type="EMBL" id="MBH8573096.1"/>
    </source>
</evidence>
<dbReference type="InterPro" id="IPR005467">
    <property type="entry name" value="His_kinase_dom"/>
</dbReference>
<dbReference type="InterPro" id="IPR036890">
    <property type="entry name" value="HATPase_C_sf"/>
</dbReference>
<dbReference type="GO" id="GO:0000155">
    <property type="term" value="F:phosphorelay sensor kinase activity"/>
    <property type="evidence" value="ECO:0007669"/>
    <property type="project" value="InterPro"/>
</dbReference>
<keyword evidence="4 8" id="KW-0808">Transferase</keyword>
<dbReference type="InterPro" id="IPR036097">
    <property type="entry name" value="HisK_dim/P_sf"/>
</dbReference>
<dbReference type="RefSeq" id="WP_214431917.1">
    <property type="nucleotide sequence ID" value="NZ_CAWPUQ010000120.1"/>
</dbReference>
<dbReference type="Gene3D" id="1.10.287.130">
    <property type="match status" value="1"/>
</dbReference>
<dbReference type="PRINTS" id="PR00344">
    <property type="entry name" value="BCTRLSENSOR"/>
</dbReference>
<proteinExistence type="predicted"/>
<dbReference type="SMART" id="SM00388">
    <property type="entry name" value="HisKA"/>
    <property type="match status" value="1"/>
</dbReference>
<dbReference type="InterPro" id="IPR003661">
    <property type="entry name" value="HisK_dim/P_dom"/>
</dbReference>
<sequence>MTELDYEQKIKELEKANRILQKKLERSENNRILLEKSNDKKENLFLNVINELRESQKTLEERSYDLEQALKKLQAMQSKLVESEKMSALGLLVAGIAHEINNPVNFIHGNLQYAAEYARDILDLLQCYQETSCSSHQVIAKKIKINDFDFIREDFIRLMKSMQYGTQRIQEIVQSLRTFSHLDEAEFKAVDIHEGINSTLMILQSRLKSQPNRPEITVIQEYGSIPLIECYAGKLNQVFLNIIKNAIDALEQKLDNEQKFYQKPGIDCLQSTFCSSHLIPTIHIITELVDSWVKIYISDNGWGMDEQVTQQIFNAFFTTKPVGKGMGLGLFISYQIIVENHQGKLEYNSTPGIGTEFVIMIPRQLRGNL</sequence>
<dbReference type="PROSITE" id="PS50109">
    <property type="entry name" value="HIS_KIN"/>
    <property type="match status" value="1"/>
</dbReference>
<protein>
    <recommendedName>
        <fullName evidence="2">histidine kinase</fullName>
        <ecNumber evidence="2">2.7.13.3</ecNumber>
    </recommendedName>
</protein>
<evidence type="ECO:0000256" key="1">
    <source>
        <dbReference type="ARBA" id="ARBA00000085"/>
    </source>
</evidence>
<evidence type="ECO:0000256" key="2">
    <source>
        <dbReference type="ARBA" id="ARBA00012438"/>
    </source>
</evidence>
<name>A0A8J7I4Y5_9NOST</name>
<dbReference type="AlphaFoldDB" id="A0A8J7I4Y5"/>
<evidence type="ECO:0000256" key="3">
    <source>
        <dbReference type="ARBA" id="ARBA00022553"/>
    </source>
</evidence>
<organism evidence="8 9">
    <name type="scientific">Dendronalium phyllosphericum CENA369</name>
    <dbReference type="NCBI Taxonomy" id="1725256"/>
    <lineage>
        <taxon>Bacteria</taxon>
        <taxon>Bacillati</taxon>
        <taxon>Cyanobacteriota</taxon>
        <taxon>Cyanophyceae</taxon>
        <taxon>Nostocales</taxon>
        <taxon>Nostocaceae</taxon>
        <taxon>Dendronalium</taxon>
        <taxon>Dendronalium phyllosphericum</taxon>
    </lineage>
</organism>
<comment type="catalytic activity">
    <reaction evidence="1">
        <text>ATP + protein L-histidine = ADP + protein N-phospho-L-histidine.</text>
        <dbReference type="EC" id="2.7.13.3"/>
    </reaction>
</comment>